<comment type="caution">
    <text evidence="1">The sequence shown here is derived from an EMBL/GenBank/DDBJ whole genome shotgun (WGS) entry which is preliminary data.</text>
</comment>
<organism evidence="1 2">
    <name type="scientific">Elysia marginata</name>
    <dbReference type="NCBI Taxonomy" id="1093978"/>
    <lineage>
        <taxon>Eukaryota</taxon>
        <taxon>Metazoa</taxon>
        <taxon>Spiralia</taxon>
        <taxon>Lophotrochozoa</taxon>
        <taxon>Mollusca</taxon>
        <taxon>Gastropoda</taxon>
        <taxon>Heterobranchia</taxon>
        <taxon>Euthyneura</taxon>
        <taxon>Panpulmonata</taxon>
        <taxon>Sacoglossa</taxon>
        <taxon>Placobranchoidea</taxon>
        <taxon>Plakobranchidae</taxon>
        <taxon>Elysia</taxon>
    </lineage>
</organism>
<keyword evidence="2" id="KW-1185">Reference proteome</keyword>
<dbReference type="Proteomes" id="UP000762676">
    <property type="component" value="Unassembled WGS sequence"/>
</dbReference>
<accession>A0AAV4EHV5</accession>
<gene>
    <name evidence="1" type="ORF">ElyMa_003527200</name>
</gene>
<reference evidence="1 2" key="1">
    <citation type="journal article" date="2021" name="Elife">
        <title>Chloroplast acquisition without the gene transfer in kleptoplastic sea slugs, Plakobranchus ocellatus.</title>
        <authorList>
            <person name="Maeda T."/>
            <person name="Takahashi S."/>
            <person name="Yoshida T."/>
            <person name="Shimamura S."/>
            <person name="Takaki Y."/>
            <person name="Nagai Y."/>
            <person name="Toyoda A."/>
            <person name="Suzuki Y."/>
            <person name="Arimoto A."/>
            <person name="Ishii H."/>
            <person name="Satoh N."/>
            <person name="Nishiyama T."/>
            <person name="Hasebe M."/>
            <person name="Maruyama T."/>
            <person name="Minagawa J."/>
            <person name="Obokata J."/>
            <person name="Shigenobu S."/>
        </authorList>
    </citation>
    <scope>NUCLEOTIDE SEQUENCE [LARGE SCALE GENOMIC DNA]</scope>
</reference>
<sequence length="117" mass="13699">MFRCFRDPPARPAWRDLRSWTCPRYFRPQLASAAQAAGDKARGSRGDNWCTALDKTRQSREFRSLPLWTEWTPRFIISYHSIPPSLPPDSLPEMILIATFRDYAQLQVRAKNIEFIL</sequence>
<protein>
    <submittedName>
        <fullName evidence="1">Uncharacterized protein</fullName>
    </submittedName>
</protein>
<name>A0AAV4EHV5_9GAST</name>
<dbReference type="AlphaFoldDB" id="A0AAV4EHV5"/>
<dbReference type="EMBL" id="BMAT01007234">
    <property type="protein sequence ID" value="GFR60310.1"/>
    <property type="molecule type" value="Genomic_DNA"/>
</dbReference>
<evidence type="ECO:0000313" key="2">
    <source>
        <dbReference type="Proteomes" id="UP000762676"/>
    </source>
</evidence>
<evidence type="ECO:0000313" key="1">
    <source>
        <dbReference type="EMBL" id="GFR60310.1"/>
    </source>
</evidence>
<proteinExistence type="predicted"/>